<keyword evidence="7 10" id="KW-0472">Membrane</keyword>
<keyword evidence="6 11" id="KW-0798">TonB box</keyword>
<keyword evidence="9 10" id="KW-0998">Cell outer membrane</keyword>
<keyword evidence="5 12" id="KW-0732">Signal</keyword>
<dbReference type="InterPro" id="IPR036942">
    <property type="entry name" value="Beta-barrel_TonB_sf"/>
</dbReference>
<feature type="signal peptide" evidence="12">
    <location>
        <begin position="1"/>
        <end position="20"/>
    </location>
</feature>
<dbReference type="InterPro" id="IPR012910">
    <property type="entry name" value="Plug_dom"/>
</dbReference>
<evidence type="ECO:0000259" key="14">
    <source>
        <dbReference type="Pfam" id="PF07715"/>
    </source>
</evidence>
<dbReference type="InterPro" id="IPR000531">
    <property type="entry name" value="Beta-barrel_TonB"/>
</dbReference>
<evidence type="ECO:0000256" key="7">
    <source>
        <dbReference type="ARBA" id="ARBA00023136"/>
    </source>
</evidence>
<dbReference type="GO" id="GO:0009279">
    <property type="term" value="C:cell outer membrane"/>
    <property type="evidence" value="ECO:0007669"/>
    <property type="project" value="UniProtKB-SubCell"/>
</dbReference>
<dbReference type="PROSITE" id="PS52016">
    <property type="entry name" value="TONB_DEPENDENT_REC_3"/>
    <property type="match status" value="1"/>
</dbReference>
<feature type="domain" description="TonB-dependent receptor plug" evidence="14">
    <location>
        <begin position="49"/>
        <end position="152"/>
    </location>
</feature>
<keyword evidence="8" id="KW-0675">Receptor</keyword>
<protein>
    <submittedName>
        <fullName evidence="15">Iron complex outermembrane recepter protein</fullName>
    </submittedName>
</protein>
<feature type="domain" description="TonB-dependent receptor-like beta-barrel" evidence="13">
    <location>
        <begin position="209"/>
        <end position="674"/>
    </location>
</feature>
<evidence type="ECO:0000256" key="11">
    <source>
        <dbReference type="RuleBase" id="RU003357"/>
    </source>
</evidence>
<proteinExistence type="inferred from homology"/>
<gene>
    <name evidence="15" type="ORF">SAMN05660206_101398</name>
</gene>
<comment type="subcellular location">
    <subcellularLocation>
        <location evidence="1 10">Cell outer membrane</location>
        <topology evidence="1 10">Multi-pass membrane protein</topology>
    </subcellularLocation>
</comment>
<dbReference type="PANTHER" id="PTHR30069:SF29">
    <property type="entry name" value="HEMOGLOBIN AND HEMOGLOBIN-HAPTOGLOBIN-BINDING PROTEIN 1-RELATED"/>
    <property type="match status" value="1"/>
</dbReference>
<evidence type="ECO:0000256" key="5">
    <source>
        <dbReference type="ARBA" id="ARBA00022729"/>
    </source>
</evidence>
<dbReference type="AlphaFoldDB" id="A0A1I6PCV2"/>
<evidence type="ECO:0000256" key="9">
    <source>
        <dbReference type="ARBA" id="ARBA00023237"/>
    </source>
</evidence>
<dbReference type="PANTHER" id="PTHR30069">
    <property type="entry name" value="TONB-DEPENDENT OUTER MEMBRANE RECEPTOR"/>
    <property type="match status" value="1"/>
</dbReference>
<evidence type="ECO:0000256" key="3">
    <source>
        <dbReference type="ARBA" id="ARBA00022452"/>
    </source>
</evidence>
<dbReference type="GO" id="GO:0015344">
    <property type="term" value="F:siderophore uptake transmembrane transporter activity"/>
    <property type="evidence" value="ECO:0007669"/>
    <property type="project" value="TreeGrafter"/>
</dbReference>
<evidence type="ECO:0000256" key="4">
    <source>
        <dbReference type="ARBA" id="ARBA00022692"/>
    </source>
</evidence>
<evidence type="ECO:0000313" key="15">
    <source>
        <dbReference type="EMBL" id="SFS37993.1"/>
    </source>
</evidence>
<evidence type="ECO:0000256" key="2">
    <source>
        <dbReference type="ARBA" id="ARBA00022448"/>
    </source>
</evidence>
<feature type="chain" id="PRO_5011768434" evidence="12">
    <location>
        <begin position="21"/>
        <end position="705"/>
    </location>
</feature>
<dbReference type="OrthoDB" id="9795928at2"/>
<name>A0A1I6PCV2_9SPHI</name>
<dbReference type="GO" id="GO:0044718">
    <property type="term" value="P:siderophore transmembrane transport"/>
    <property type="evidence" value="ECO:0007669"/>
    <property type="project" value="TreeGrafter"/>
</dbReference>
<organism evidence="15 16">
    <name type="scientific">Sphingobacterium wenxiniae</name>
    <dbReference type="NCBI Taxonomy" id="683125"/>
    <lineage>
        <taxon>Bacteria</taxon>
        <taxon>Pseudomonadati</taxon>
        <taxon>Bacteroidota</taxon>
        <taxon>Sphingobacteriia</taxon>
        <taxon>Sphingobacteriales</taxon>
        <taxon>Sphingobacteriaceae</taxon>
        <taxon>Sphingobacterium</taxon>
    </lineage>
</organism>
<keyword evidence="3 10" id="KW-1134">Transmembrane beta strand</keyword>
<comment type="similarity">
    <text evidence="10 11">Belongs to the TonB-dependent receptor family.</text>
</comment>
<dbReference type="Pfam" id="PF07715">
    <property type="entry name" value="Plug"/>
    <property type="match status" value="1"/>
</dbReference>
<dbReference type="Pfam" id="PF00593">
    <property type="entry name" value="TonB_dep_Rec_b-barrel"/>
    <property type="match status" value="1"/>
</dbReference>
<reference evidence="15 16" key="1">
    <citation type="submission" date="2016-10" db="EMBL/GenBank/DDBJ databases">
        <authorList>
            <person name="de Groot N.N."/>
        </authorList>
    </citation>
    <scope>NUCLEOTIDE SEQUENCE [LARGE SCALE GENOMIC DNA]</scope>
    <source>
        <strain evidence="15 16">DSM 22789</strain>
    </source>
</reference>
<keyword evidence="16" id="KW-1185">Reference proteome</keyword>
<keyword evidence="4 10" id="KW-0812">Transmembrane</keyword>
<dbReference type="STRING" id="683125.SAMN05660206_101398"/>
<dbReference type="Gene3D" id="2.170.130.10">
    <property type="entry name" value="TonB-dependent receptor, plug domain"/>
    <property type="match status" value="1"/>
</dbReference>
<keyword evidence="2 10" id="KW-0813">Transport</keyword>
<dbReference type="EMBL" id="FOZZ01000001">
    <property type="protein sequence ID" value="SFS37993.1"/>
    <property type="molecule type" value="Genomic_DNA"/>
</dbReference>
<evidence type="ECO:0000313" key="16">
    <source>
        <dbReference type="Proteomes" id="UP000198785"/>
    </source>
</evidence>
<dbReference type="RefSeq" id="WP_093363461.1">
    <property type="nucleotide sequence ID" value="NZ_FOZZ01000001.1"/>
</dbReference>
<dbReference type="SUPFAM" id="SSF56935">
    <property type="entry name" value="Porins"/>
    <property type="match status" value="1"/>
</dbReference>
<dbReference type="Gene3D" id="2.40.170.20">
    <property type="entry name" value="TonB-dependent receptor, beta-barrel domain"/>
    <property type="match status" value="1"/>
</dbReference>
<evidence type="ECO:0000256" key="12">
    <source>
        <dbReference type="SAM" id="SignalP"/>
    </source>
</evidence>
<evidence type="ECO:0000256" key="1">
    <source>
        <dbReference type="ARBA" id="ARBA00004571"/>
    </source>
</evidence>
<dbReference type="InterPro" id="IPR039426">
    <property type="entry name" value="TonB-dep_rcpt-like"/>
</dbReference>
<evidence type="ECO:0000259" key="13">
    <source>
        <dbReference type="Pfam" id="PF00593"/>
    </source>
</evidence>
<evidence type="ECO:0000256" key="8">
    <source>
        <dbReference type="ARBA" id="ARBA00023170"/>
    </source>
</evidence>
<evidence type="ECO:0000256" key="10">
    <source>
        <dbReference type="PROSITE-ProRule" id="PRU01360"/>
    </source>
</evidence>
<accession>A0A1I6PCV2</accession>
<dbReference type="InterPro" id="IPR037066">
    <property type="entry name" value="Plug_dom_sf"/>
</dbReference>
<evidence type="ECO:0000256" key="6">
    <source>
        <dbReference type="ARBA" id="ARBA00023077"/>
    </source>
</evidence>
<dbReference type="Proteomes" id="UP000198785">
    <property type="component" value="Unassembled WGS sequence"/>
</dbReference>
<sequence>MIKHLLALCCTCFFWSVCQAQVADTISKDSLGFGHIHLQDVVITGKQMQSLSASLHRLSQVQMREQKGNLLAESLSQLSGLSTIGMGNSIVKPVINGLHGNRILLLNQGVRQEGQQWGVEHAPEIDPFVADKLEVIKGAQGVRYGADALGGVILITADDIDSHKAIAGEINTIGQSNSRSLTLNGELEGGVVAIPNLGWRIQASGKKAGNYRAADYYLGNTGAKELNYSGTLQYQQEANRWEAYYSHFGTTLGIFRGAHIATAEDIEARIAHGRPYEDYAFSYDIEAPRQTVTHDLAKLQWKRQLRGEQSLEVLYAFQHNHRKEFDLRRIAADDTPMADMVLTTQNLDISYKVKGLSVGTQTSIQVNNNTPGTGTTPIIPNFDSYTLSAYAIQQLHFGRLHTEGGLRYDYKHLDMAGYRYDYAHPNADGSLNQYLMTDNRQFHNVSGTFGILYHILPHFNWKSNIGLAWRAPSANELYSDGVHHGSGTYEVGNKNLVSEKGLKWVNSLIWNTEKWQATVDAYAQMVYDYIYAQPHSDSVRQTIRGTFPLFSYEQHDAFFYGVDLSASFTLNEQLGYHIKASLVRAKNTTLNSYLPYIPADRWSHAIQWEPTYAPLRNAYIKFTHRFVAEQARYEDGTDYTAPPSAYHLFDLVLSKHITMPEERNLQVLLSVNNLFNTSYKDYMDRFRYFAHQMGRNIQVKLSYQF</sequence>